<comment type="caution">
    <text evidence="1">The sequence shown here is derived from an EMBL/GenBank/DDBJ whole genome shotgun (WGS) entry which is preliminary data.</text>
</comment>
<dbReference type="EMBL" id="NGFN01000331">
    <property type="protein sequence ID" value="OUC94483.1"/>
    <property type="molecule type" value="Genomic_DNA"/>
</dbReference>
<evidence type="ECO:0000313" key="1">
    <source>
        <dbReference type="EMBL" id="OUC94483.1"/>
    </source>
</evidence>
<evidence type="ECO:0008006" key="3">
    <source>
        <dbReference type="Google" id="ProtNLM"/>
    </source>
</evidence>
<proteinExistence type="predicted"/>
<name>A0A243RI09_9ACTN</name>
<gene>
    <name evidence="1" type="ORF">CA983_35035</name>
</gene>
<keyword evidence="2" id="KW-1185">Reference proteome</keyword>
<accession>A0A243RI09</accession>
<dbReference type="AlphaFoldDB" id="A0A243RI09"/>
<organism evidence="1 2">
    <name type="scientific">Streptomyces swartbergensis</name>
    <dbReference type="NCBI Taxonomy" id="487165"/>
    <lineage>
        <taxon>Bacteria</taxon>
        <taxon>Bacillati</taxon>
        <taxon>Actinomycetota</taxon>
        <taxon>Actinomycetes</taxon>
        <taxon>Kitasatosporales</taxon>
        <taxon>Streptomycetaceae</taxon>
        <taxon>Streptomyces</taxon>
    </lineage>
</organism>
<evidence type="ECO:0000313" key="2">
    <source>
        <dbReference type="Proteomes" id="UP000195105"/>
    </source>
</evidence>
<dbReference type="Proteomes" id="UP000195105">
    <property type="component" value="Unassembled WGS sequence"/>
</dbReference>
<reference evidence="1 2" key="1">
    <citation type="submission" date="2017-05" db="EMBL/GenBank/DDBJ databases">
        <title>Biotechnological potential of actinobacteria isolated from South African environments.</title>
        <authorList>
            <person name="Le Roes-Hill M."/>
            <person name="Prins A."/>
            <person name="Durrell K.A."/>
        </authorList>
    </citation>
    <scope>NUCLEOTIDE SEQUENCE [LARGE SCALE GENOMIC DNA]</scope>
    <source>
        <strain evidence="1 2">HMC13</strain>
    </source>
</reference>
<protein>
    <recommendedName>
        <fullName evidence="3">Tetratricopeptide repeat protein</fullName>
    </recommendedName>
</protein>
<sequence>MVSGLTVDDAAVAGWLAMSGRAAEGLRELAKRRPECGVARALSVLADNEVLDDATLRRELVAAYALAQAAGAREQSLVYGIYLFTHRHYQATADHLVVHFAQWPADEVAGSMLGAFDLAGPLDYREHGQALIEKQWRRVGAQSWPWTSWLAAARAEQGRSDEAWELAEHALKLNARSGPAAHARAHAEHEHGAGLKGRAFIDAWLAADPAALQRRHLQWHAALQSIAAGDFDDARRRADTELHHGDVGMRSATNWRLLLAGQAPARTTELQHAHRLLAEPGGWAEVFHTFQLALALAVGADTDGLTALAERAESDTRPDYAEVLAPVAHALAHLTAGRPGKAVDLLTVLGEETERIGGVRVEREIIKDTLARALIDAGQPQRAAHLLHHRRTTRHHHTYEDLLLTPAPTTQHTGAVMTPAS</sequence>